<gene>
    <name evidence="2" type="ORF">BU23DRAFT_494567</name>
</gene>
<name>A0A6A5UJ12_9PLEO</name>
<dbReference type="AlphaFoldDB" id="A0A6A5UJ12"/>
<evidence type="ECO:0000313" key="2">
    <source>
        <dbReference type="EMBL" id="KAF1963969.1"/>
    </source>
</evidence>
<protein>
    <submittedName>
        <fullName evidence="2">Uncharacterized protein</fullName>
    </submittedName>
</protein>
<proteinExistence type="predicted"/>
<evidence type="ECO:0000256" key="1">
    <source>
        <dbReference type="SAM" id="Phobius"/>
    </source>
</evidence>
<feature type="transmembrane region" description="Helical" evidence="1">
    <location>
        <begin position="49"/>
        <end position="72"/>
    </location>
</feature>
<reference evidence="2" key="1">
    <citation type="journal article" date="2020" name="Stud. Mycol.">
        <title>101 Dothideomycetes genomes: a test case for predicting lifestyles and emergence of pathogens.</title>
        <authorList>
            <person name="Haridas S."/>
            <person name="Albert R."/>
            <person name="Binder M."/>
            <person name="Bloem J."/>
            <person name="Labutti K."/>
            <person name="Salamov A."/>
            <person name="Andreopoulos B."/>
            <person name="Baker S."/>
            <person name="Barry K."/>
            <person name="Bills G."/>
            <person name="Bluhm B."/>
            <person name="Cannon C."/>
            <person name="Castanera R."/>
            <person name="Culley D."/>
            <person name="Daum C."/>
            <person name="Ezra D."/>
            <person name="Gonzalez J."/>
            <person name="Henrissat B."/>
            <person name="Kuo A."/>
            <person name="Liang C."/>
            <person name="Lipzen A."/>
            <person name="Lutzoni F."/>
            <person name="Magnuson J."/>
            <person name="Mondo S."/>
            <person name="Nolan M."/>
            <person name="Ohm R."/>
            <person name="Pangilinan J."/>
            <person name="Park H.-J."/>
            <person name="Ramirez L."/>
            <person name="Alfaro M."/>
            <person name="Sun H."/>
            <person name="Tritt A."/>
            <person name="Yoshinaga Y."/>
            <person name="Zwiers L.-H."/>
            <person name="Turgeon B."/>
            <person name="Goodwin S."/>
            <person name="Spatafora J."/>
            <person name="Crous P."/>
            <person name="Grigoriev I."/>
        </authorList>
    </citation>
    <scope>NUCLEOTIDE SEQUENCE</scope>
    <source>
        <strain evidence="2">CBS 107.79</strain>
    </source>
</reference>
<keyword evidence="1" id="KW-0472">Membrane</keyword>
<dbReference type="Proteomes" id="UP000800036">
    <property type="component" value="Unassembled WGS sequence"/>
</dbReference>
<keyword evidence="3" id="KW-1185">Reference proteome</keyword>
<accession>A0A6A5UJ12</accession>
<feature type="transmembrane region" description="Helical" evidence="1">
    <location>
        <begin position="6"/>
        <end position="25"/>
    </location>
</feature>
<organism evidence="2 3">
    <name type="scientific">Bimuria novae-zelandiae CBS 107.79</name>
    <dbReference type="NCBI Taxonomy" id="1447943"/>
    <lineage>
        <taxon>Eukaryota</taxon>
        <taxon>Fungi</taxon>
        <taxon>Dikarya</taxon>
        <taxon>Ascomycota</taxon>
        <taxon>Pezizomycotina</taxon>
        <taxon>Dothideomycetes</taxon>
        <taxon>Pleosporomycetidae</taxon>
        <taxon>Pleosporales</taxon>
        <taxon>Massarineae</taxon>
        <taxon>Didymosphaeriaceae</taxon>
        <taxon>Bimuria</taxon>
    </lineage>
</organism>
<evidence type="ECO:0000313" key="3">
    <source>
        <dbReference type="Proteomes" id="UP000800036"/>
    </source>
</evidence>
<sequence length="112" mass="12590">MAQAILIAYIACFSIGLILCVRLIYRDAKPDRPNEMNEISRARPWERNLAVAFGLAQAALFVNGITAVSMSIESTTRFNWIDISIPCTLQFVVGTNVRTPIRARRLANTKYE</sequence>
<dbReference type="OrthoDB" id="3782795at2759"/>
<keyword evidence="1" id="KW-1133">Transmembrane helix</keyword>
<dbReference type="EMBL" id="ML976828">
    <property type="protein sequence ID" value="KAF1963969.1"/>
    <property type="molecule type" value="Genomic_DNA"/>
</dbReference>
<keyword evidence="1" id="KW-0812">Transmembrane</keyword>